<organism evidence="2 3">
    <name type="scientific">Leptidea sinapis</name>
    <dbReference type="NCBI Taxonomy" id="189913"/>
    <lineage>
        <taxon>Eukaryota</taxon>
        <taxon>Metazoa</taxon>
        <taxon>Ecdysozoa</taxon>
        <taxon>Arthropoda</taxon>
        <taxon>Hexapoda</taxon>
        <taxon>Insecta</taxon>
        <taxon>Pterygota</taxon>
        <taxon>Neoptera</taxon>
        <taxon>Endopterygota</taxon>
        <taxon>Lepidoptera</taxon>
        <taxon>Glossata</taxon>
        <taxon>Ditrysia</taxon>
        <taxon>Papilionoidea</taxon>
        <taxon>Pieridae</taxon>
        <taxon>Dismorphiinae</taxon>
        <taxon>Leptidea</taxon>
    </lineage>
</organism>
<dbReference type="AlphaFoldDB" id="A0A5E4Q7L6"/>
<name>A0A5E4Q7L6_9NEOP</name>
<dbReference type="Proteomes" id="UP000324832">
    <property type="component" value="Unassembled WGS sequence"/>
</dbReference>
<feature type="region of interest" description="Disordered" evidence="1">
    <location>
        <begin position="1"/>
        <end position="28"/>
    </location>
</feature>
<dbReference type="InterPro" id="IPR006170">
    <property type="entry name" value="PBP/GOBP"/>
</dbReference>
<evidence type="ECO:0000313" key="3">
    <source>
        <dbReference type="Proteomes" id="UP000324832"/>
    </source>
</evidence>
<reference evidence="2 3" key="1">
    <citation type="submission" date="2017-07" db="EMBL/GenBank/DDBJ databases">
        <authorList>
            <person name="Talla V."/>
            <person name="Backstrom N."/>
        </authorList>
    </citation>
    <scope>NUCLEOTIDE SEQUENCE [LARGE SCALE GENOMIC DNA]</scope>
</reference>
<accession>A0A5E4Q7L6</accession>
<dbReference type="Pfam" id="PF01395">
    <property type="entry name" value="PBP_GOBP"/>
    <property type="match status" value="1"/>
</dbReference>
<sequence length="145" mass="16737">MNNEYPESGPESIRMDMDDEGEPHKTSVATTLVPRDPVRECLKETHAPDNQVALLLNGHWELANLPMIKRWMLCFLVKKGIMSEAGVLYQDAILRHIPEKEKPAIVKIIDRCLFKKKHLPYETAMRYLLCFHRTNAQLSRILNGI</sequence>
<dbReference type="Gene3D" id="1.10.238.20">
    <property type="entry name" value="Pheromone/general odorant binding protein domain"/>
    <property type="match status" value="1"/>
</dbReference>
<dbReference type="EMBL" id="FZQP02001671">
    <property type="protein sequence ID" value="VVC93552.1"/>
    <property type="molecule type" value="Genomic_DNA"/>
</dbReference>
<proteinExistence type="predicted"/>
<dbReference type="SUPFAM" id="SSF47565">
    <property type="entry name" value="Insect pheromone/odorant-binding proteins"/>
    <property type="match status" value="1"/>
</dbReference>
<evidence type="ECO:0000313" key="2">
    <source>
        <dbReference type="EMBL" id="VVC93552.1"/>
    </source>
</evidence>
<evidence type="ECO:0000256" key="1">
    <source>
        <dbReference type="SAM" id="MobiDB-lite"/>
    </source>
</evidence>
<dbReference type="InterPro" id="IPR036728">
    <property type="entry name" value="PBP_GOBP_sf"/>
</dbReference>
<dbReference type="SMART" id="SM00708">
    <property type="entry name" value="PhBP"/>
    <property type="match status" value="1"/>
</dbReference>
<protein>
    <submittedName>
        <fullName evidence="2">Uncharacterized protein</fullName>
    </submittedName>
</protein>
<gene>
    <name evidence="2" type="ORF">LSINAPIS_LOCUS5717</name>
</gene>
<dbReference type="GO" id="GO:0005549">
    <property type="term" value="F:odorant binding"/>
    <property type="evidence" value="ECO:0007669"/>
    <property type="project" value="InterPro"/>
</dbReference>
<keyword evidence="3" id="KW-1185">Reference proteome</keyword>
<dbReference type="CDD" id="cd23992">
    <property type="entry name" value="PBP_GOBP"/>
    <property type="match status" value="1"/>
</dbReference>